<feature type="chain" id="PRO_5028818859" evidence="1">
    <location>
        <begin position="23"/>
        <end position="159"/>
    </location>
</feature>
<reference evidence="2 3" key="1">
    <citation type="submission" date="2020-05" db="EMBL/GenBank/DDBJ databases">
        <title>Thiomicrorhabdus sediminis sp.nov. and Thiomicrorhabdus xiamenensis sp.nov., novel sulfur-oxidizing bacteria isolated from coastal sediment.</title>
        <authorList>
            <person name="Liu X."/>
        </authorList>
    </citation>
    <scope>NUCLEOTIDE SEQUENCE [LARGE SCALE GENOMIC DNA]</scope>
    <source>
        <strain evidence="2 3">G2</strain>
    </source>
</reference>
<name>A0A7D4NKR8_9GAMM</name>
<sequence length="159" mass="17699">MKKGILSTALLIGSFTMGSAMASGDSPMNRGGELPQKKTLDLCVEYSTLENDEQRQAYFKELEIRGQLSVKDHKLVSQGKVENSMTMCGMYMAKGKPMAEQSRQIRPMTFKTVHVYQDMYLVTQSGMVVATYERKPGVLPPELEVAAPEVEPSPTLKHH</sequence>
<dbReference type="Proteomes" id="UP000504724">
    <property type="component" value="Chromosome"/>
</dbReference>
<dbReference type="AlphaFoldDB" id="A0A7D4NKR8"/>
<evidence type="ECO:0000313" key="3">
    <source>
        <dbReference type="Proteomes" id="UP000504724"/>
    </source>
</evidence>
<proteinExistence type="predicted"/>
<organism evidence="2 3">
    <name type="scientific">Thiomicrorhabdus xiamenensis</name>
    <dbReference type="NCBI Taxonomy" id="2739063"/>
    <lineage>
        <taxon>Bacteria</taxon>
        <taxon>Pseudomonadati</taxon>
        <taxon>Pseudomonadota</taxon>
        <taxon>Gammaproteobacteria</taxon>
        <taxon>Thiotrichales</taxon>
        <taxon>Piscirickettsiaceae</taxon>
        <taxon>Thiomicrorhabdus</taxon>
    </lineage>
</organism>
<evidence type="ECO:0000256" key="1">
    <source>
        <dbReference type="SAM" id="SignalP"/>
    </source>
</evidence>
<evidence type="ECO:0000313" key="2">
    <source>
        <dbReference type="EMBL" id="QKI89469.1"/>
    </source>
</evidence>
<dbReference type="KEGG" id="txa:HQN79_07760"/>
<keyword evidence="3" id="KW-1185">Reference proteome</keyword>
<dbReference type="EMBL" id="CP054020">
    <property type="protein sequence ID" value="QKI89469.1"/>
    <property type="molecule type" value="Genomic_DNA"/>
</dbReference>
<feature type="signal peptide" evidence="1">
    <location>
        <begin position="1"/>
        <end position="22"/>
    </location>
</feature>
<accession>A0A7D4NKR8</accession>
<protein>
    <submittedName>
        <fullName evidence="2">Uncharacterized protein</fullName>
    </submittedName>
</protein>
<dbReference type="RefSeq" id="WP_173285367.1">
    <property type="nucleotide sequence ID" value="NZ_CP054020.1"/>
</dbReference>
<keyword evidence="1" id="KW-0732">Signal</keyword>
<gene>
    <name evidence="2" type="ORF">HQN79_07760</name>
</gene>